<sequence>MYSMFFAEVTILLAPDGERLPPRRREPPMRGMITIGEMNRDRDTSETYAVTVDLWEQHGTARMRCMAHMSMPFILPNGKGPGILISGIQRETWHDGGKLRMKEHRQVWQVVPINRHGIE</sequence>
<gene>
    <name evidence="1" type="ORF">GGD71_004231</name>
</gene>
<organism evidence="1 2">
    <name type="scientific">Variovorax guangxiensis</name>
    <dbReference type="NCBI Taxonomy" id="1775474"/>
    <lineage>
        <taxon>Bacteria</taxon>
        <taxon>Pseudomonadati</taxon>
        <taxon>Pseudomonadota</taxon>
        <taxon>Betaproteobacteria</taxon>
        <taxon>Burkholderiales</taxon>
        <taxon>Comamonadaceae</taxon>
        <taxon>Variovorax</taxon>
    </lineage>
</organism>
<dbReference type="EMBL" id="JACIFZ010000005">
    <property type="protein sequence ID" value="MBB4223445.1"/>
    <property type="molecule type" value="Genomic_DNA"/>
</dbReference>
<protein>
    <submittedName>
        <fullName evidence="1">Uncharacterized protein</fullName>
    </submittedName>
</protein>
<name>A0A840FTG5_9BURK</name>
<dbReference type="RefSeq" id="WP_184640636.1">
    <property type="nucleotide sequence ID" value="NZ_JACIFZ010000005.1"/>
</dbReference>
<reference evidence="1 2" key="1">
    <citation type="submission" date="2020-08" db="EMBL/GenBank/DDBJ databases">
        <title>Genomic Encyclopedia of Type Strains, Phase IV (KMG-V): Genome sequencing to study the core and pangenomes of soil and plant-associated prokaryotes.</title>
        <authorList>
            <person name="Whitman W."/>
        </authorList>
    </citation>
    <scope>NUCLEOTIDE SEQUENCE [LARGE SCALE GENOMIC DNA]</scope>
    <source>
        <strain evidence="1 2">34/80</strain>
    </source>
</reference>
<evidence type="ECO:0000313" key="1">
    <source>
        <dbReference type="EMBL" id="MBB4223445.1"/>
    </source>
</evidence>
<evidence type="ECO:0000313" key="2">
    <source>
        <dbReference type="Proteomes" id="UP000524450"/>
    </source>
</evidence>
<proteinExistence type="predicted"/>
<accession>A0A840FTG5</accession>
<comment type="caution">
    <text evidence="1">The sequence shown here is derived from an EMBL/GenBank/DDBJ whole genome shotgun (WGS) entry which is preliminary data.</text>
</comment>
<dbReference type="AlphaFoldDB" id="A0A840FTG5"/>
<dbReference type="Proteomes" id="UP000524450">
    <property type="component" value="Unassembled WGS sequence"/>
</dbReference>